<dbReference type="SUPFAM" id="SSF55658">
    <property type="entry name" value="L9 N-domain-like"/>
    <property type="match status" value="1"/>
</dbReference>
<dbReference type="Pfam" id="PF01281">
    <property type="entry name" value="Ribosomal_L9_N"/>
    <property type="match status" value="1"/>
</dbReference>
<sequence>MATTKLILTHDVPRLGHAGEVVEVKAGYARNYLVPRGFATKWTAGAQKQIDQIAAARRRHEIATIDDARAVRDALQGGAIVEITGKVGNAGRLFGAVSAAQIAEAVKEQLGQTIDRRRVIIASPIKAVGDHTVTVGLHPEVSANLKVRVSAAK</sequence>
<evidence type="ECO:0000256" key="7">
    <source>
        <dbReference type="HAMAP-Rule" id="MF_00503"/>
    </source>
</evidence>
<evidence type="ECO:0000256" key="2">
    <source>
        <dbReference type="ARBA" id="ARBA00022730"/>
    </source>
</evidence>
<dbReference type="FunFam" id="3.40.5.10:FF:000003">
    <property type="entry name" value="50S ribosomal protein L9"/>
    <property type="match status" value="1"/>
</dbReference>
<dbReference type="GO" id="GO:1990904">
    <property type="term" value="C:ribonucleoprotein complex"/>
    <property type="evidence" value="ECO:0007669"/>
    <property type="project" value="UniProtKB-KW"/>
</dbReference>
<dbReference type="InterPro" id="IPR020070">
    <property type="entry name" value="Ribosomal_bL9_N"/>
</dbReference>
<dbReference type="EMBL" id="CP066065">
    <property type="protein sequence ID" value="QQC43670.1"/>
    <property type="molecule type" value="Genomic_DNA"/>
</dbReference>
<dbReference type="InterPro" id="IPR000244">
    <property type="entry name" value="Ribosomal_bL9"/>
</dbReference>
<dbReference type="GO" id="GO:0003735">
    <property type="term" value="F:structural constituent of ribosome"/>
    <property type="evidence" value="ECO:0007669"/>
    <property type="project" value="InterPro"/>
</dbReference>
<dbReference type="Gene3D" id="3.40.5.10">
    <property type="entry name" value="Ribosomal protein L9, N-terminal domain"/>
    <property type="match status" value="1"/>
</dbReference>
<evidence type="ECO:0000256" key="6">
    <source>
        <dbReference type="ARBA" id="ARBA00035292"/>
    </source>
</evidence>
<protein>
    <recommendedName>
        <fullName evidence="6 7">Large ribosomal subunit protein bL9</fullName>
    </recommendedName>
</protein>
<evidence type="ECO:0000256" key="4">
    <source>
        <dbReference type="ARBA" id="ARBA00022980"/>
    </source>
</evidence>
<keyword evidence="10" id="KW-1185">Reference proteome</keyword>
<dbReference type="GO" id="GO:0005840">
    <property type="term" value="C:ribosome"/>
    <property type="evidence" value="ECO:0007669"/>
    <property type="project" value="UniProtKB-KW"/>
</dbReference>
<dbReference type="Proteomes" id="UP000595220">
    <property type="component" value="Chromosome"/>
</dbReference>
<evidence type="ECO:0000256" key="3">
    <source>
        <dbReference type="ARBA" id="ARBA00022884"/>
    </source>
</evidence>
<dbReference type="AlphaFoldDB" id="A0AAP9Y861"/>
<evidence type="ECO:0000256" key="1">
    <source>
        <dbReference type="ARBA" id="ARBA00010605"/>
    </source>
</evidence>
<evidence type="ECO:0000259" key="8">
    <source>
        <dbReference type="PROSITE" id="PS00651"/>
    </source>
</evidence>
<dbReference type="InterPro" id="IPR036935">
    <property type="entry name" value="Ribosomal_bL9_N_sf"/>
</dbReference>
<accession>A0AAP9Y861</accession>
<dbReference type="Gene3D" id="3.10.430.100">
    <property type="entry name" value="Ribosomal protein L9, C-terminal domain"/>
    <property type="match status" value="1"/>
</dbReference>
<dbReference type="PROSITE" id="PS00651">
    <property type="entry name" value="RIBOSOMAL_L9"/>
    <property type="match status" value="1"/>
</dbReference>
<evidence type="ECO:0000256" key="5">
    <source>
        <dbReference type="ARBA" id="ARBA00023274"/>
    </source>
</evidence>
<dbReference type="GO" id="GO:0019843">
    <property type="term" value="F:rRNA binding"/>
    <property type="evidence" value="ECO:0007669"/>
    <property type="project" value="UniProtKB-UniRule"/>
</dbReference>
<dbReference type="GO" id="GO:0006412">
    <property type="term" value="P:translation"/>
    <property type="evidence" value="ECO:0007669"/>
    <property type="project" value="UniProtKB-UniRule"/>
</dbReference>
<reference evidence="9 10" key="1">
    <citation type="submission" date="2020-12" db="EMBL/GenBank/DDBJ databases">
        <title>FDA dAtabase for Regulatory Grade micrObial Sequences (FDA-ARGOS): Supporting development and validation of Infectious Disease Dx tests.</title>
        <authorList>
            <person name="Sproer C."/>
            <person name="Gronow S."/>
            <person name="Severitt S."/>
            <person name="Schroder I."/>
            <person name="Tallon L."/>
            <person name="Sadzewicz L."/>
            <person name="Zhao X."/>
            <person name="Boylan J."/>
            <person name="Ott S."/>
            <person name="Bowen H."/>
            <person name="Vavikolanu K."/>
            <person name="Mehta A."/>
            <person name="Aluvathingal J."/>
            <person name="Nadendla S."/>
            <person name="Lowell S."/>
            <person name="Myers T."/>
            <person name="Yan Y."/>
            <person name="Sichtig H."/>
        </authorList>
    </citation>
    <scope>NUCLEOTIDE SEQUENCE [LARGE SCALE GENOMIC DNA]</scope>
    <source>
        <strain evidence="9 10">FDAARGOS_985</strain>
    </source>
</reference>
<dbReference type="NCBIfam" id="TIGR00158">
    <property type="entry name" value="L9"/>
    <property type="match status" value="1"/>
</dbReference>
<gene>
    <name evidence="7 9" type="primary">rplI</name>
    <name evidence="9" type="ORF">I6H42_07800</name>
</gene>
<evidence type="ECO:0000313" key="10">
    <source>
        <dbReference type="Proteomes" id="UP000595220"/>
    </source>
</evidence>
<dbReference type="InterPro" id="IPR036791">
    <property type="entry name" value="Ribosomal_bL9_C_sf"/>
</dbReference>
<dbReference type="HAMAP" id="MF_00503">
    <property type="entry name" value="Ribosomal_bL9"/>
    <property type="match status" value="1"/>
</dbReference>
<proteinExistence type="inferred from homology"/>
<dbReference type="RefSeq" id="WP_074633705.1">
    <property type="nucleotide sequence ID" value="NZ_CP066065.1"/>
</dbReference>
<dbReference type="Pfam" id="PF03948">
    <property type="entry name" value="Ribosomal_L9_C"/>
    <property type="match status" value="1"/>
</dbReference>
<dbReference type="InterPro" id="IPR020069">
    <property type="entry name" value="Ribosomal_bL9_C"/>
</dbReference>
<dbReference type="InterPro" id="IPR020594">
    <property type="entry name" value="Ribosomal_bL9_bac/chp"/>
</dbReference>
<name>A0AAP9Y861_9ACTO</name>
<organism evidence="9 10">
    <name type="scientific">Schaalia meyeri</name>
    <dbReference type="NCBI Taxonomy" id="52773"/>
    <lineage>
        <taxon>Bacteria</taxon>
        <taxon>Bacillati</taxon>
        <taxon>Actinomycetota</taxon>
        <taxon>Actinomycetes</taxon>
        <taxon>Actinomycetales</taxon>
        <taxon>Actinomycetaceae</taxon>
        <taxon>Schaalia</taxon>
    </lineage>
</organism>
<dbReference type="PANTHER" id="PTHR21368">
    <property type="entry name" value="50S RIBOSOMAL PROTEIN L9"/>
    <property type="match status" value="1"/>
</dbReference>
<keyword evidence="4 7" id="KW-0689">Ribosomal protein</keyword>
<dbReference type="InterPro" id="IPR009027">
    <property type="entry name" value="Ribosomal_bL9/RNase_H1_N"/>
</dbReference>
<keyword evidence="2 7" id="KW-0699">rRNA-binding</keyword>
<evidence type="ECO:0000313" key="9">
    <source>
        <dbReference type="EMBL" id="QQC43670.1"/>
    </source>
</evidence>
<dbReference type="SUPFAM" id="SSF55653">
    <property type="entry name" value="Ribosomal protein L9 C-domain"/>
    <property type="match status" value="1"/>
</dbReference>
<comment type="function">
    <text evidence="7">Binds to the 23S rRNA.</text>
</comment>
<feature type="domain" description="Ribosomal protein L9" evidence="8">
    <location>
        <begin position="16"/>
        <end position="43"/>
    </location>
</feature>
<keyword evidence="5 7" id="KW-0687">Ribonucleoprotein</keyword>
<comment type="similarity">
    <text evidence="1 7">Belongs to the bacterial ribosomal protein bL9 family.</text>
</comment>
<keyword evidence="3 7" id="KW-0694">RNA-binding</keyword>